<protein>
    <submittedName>
        <fullName evidence="2">ATP synthase subunit</fullName>
    </submittedName>
</protein>
<dbReference type="NCBIfam" id="TIGR02230">
    <property type="entry name" value="ATPase_gene1"/>
    <property type="match status" value="1"/>
</dbReference>
<gene>
    <name evidence="2" type="ORF">FIV42_06625</name>
</gene>
<feature type="transmembrane region" description="Helical" evidence="1">
    <location>
        <begin position="75"/>
        <end position="93"/>
    </location>
</feature>
<dbReference type="Proteomes" id="UP000315995">
    <property type="component" value="Chromosome"/>
</dbReference>
<accession>A0A5B8Y7D9</accession>
<evidence type="ECO:0000313" key="3">
    <source>
        <dbReference type="Proteomes" id="UP000315995"/>
    </source>
</evidence>
<keyword evidence="1" id="KW-0812">Transmembrane</keyword>
<evidence type="ECO:0000313" key="2">
    <source>
        <dbReference type="EMBL" id="QDG50418.1"/>
    </source>
</evidence>
<keyword evidence="1" id="KW-0472">Membrane</keyword>
<proteinExistence type="predicted"/>
<dbReference type="EMBL" id="CP041186">
    <property type="protein sequence ID" value="QDG50418.1"/>
    <property type="molecule type" value="Genomic_DNA"/>
</dbReference>
<keyword evidence="1" id="KW-1133">Transmembrane helix</keyword>
<dbReference type="Pfam" id="PF09527">
    <property type="entry name" value="ATPase_gene1"/>
    <property type="match status" value="1"/>
</dbReference>
<dbReference type="OrthoDB" id="466056at2"/>
<organism evidence="2 3">
    <name type="scientific">Persicimonas caeni</name>
    <dbReference type="NCBI Taxonomy" id="2292766"/>
    <lineage>
        <taxon>Bacteria</taxon>
        <taxon>Deltaproteobacteria</taxon>
        <taxon>Bradymonadales</taxon>
        <taxon>Bradymonadaceae</taxon>
        <taxon>Persicimonas</taxon>
    </lineage>
</organism>
<dbReference type="InterPro" id="IPR032820">
    <property type="entry name" value="ATPase_put"/>
</dbReference>
<name>A0A4Y6PQ23_PERCE</name>
<accession>A0A4Y6PQ23</accession>
<sequence>MSVDETGPHNERLPDEVRKKVEKKLDARRTEKRSLWHGLGLFGLVGWAVALPTVAMVALGVWLDRTLDDDYSWTLALLLAGVFLGCMNAWYWVSKESKAE</sequence>
<feature type="transmembrane region" description="Helical" evidence="1">
    <location>
        <begin position="38"/>
        <end position="63"/>
    </location>
</feature>
<keyword evidence="3" id="KW-1185">Reference proteome</keyword>
<dbReference type="AlphaFoldDB" id="A0A4Y6PQ23"/>
<dbReference type="InterPro" id="IPR011744">
    <property type="entry name" value="ATPase_gene1"/>
</dbReference>
<evidence type="ECO:0000256" key="1">
    <source>
        <dbReference type="SAM" id="Phobius"/>
    </source>
</evidence>
<reference evidence="2 3" key="1">
    <citation type="submission" date="2019-06" db="EMBL/GenBank/DDBJ databases">
        <title>Persicimonas caeni gen. nov., sp. nov., a predatory bacterium isolated from solar saltern.</title>
        <authorList>
            <person name="Wang S."/>
        </authorList>
    </citation>
    <scope>NUCLEOTIDE SEQUENCE [LARGE SCALE GENOMIC DNA]</scope>
    <source>
        <strain evidence="2 3">YN101</strain>
    </source>
</reference>